<accession>B1F7V5</accession>
<gene>
    <name evidence="2" type="ORF">BamIOP4010DRAFT_0114</name>
</gene>
<feature type="region of interest" description="Disordered" evidence="1">
    <location>
        <begin position="69"/>
        <end position="102"/>
    </location>
</feature>
<protein>
    <submittedName>
        <fullName evidence="2">Uncharacterized protein</fullName>
    </submittedName>
</protein>
<comment type="caution">
    <text evidence="2">The sequence shown here is derived from an EMBL/GenBank/DDBJ whole genome shotgun (WGS) entry which is preliminary data.</text>
</comment>
<feature type="compositionally biased region" description="Low complexity" evidence="1">
    <location>
        <begin position="80"/>
        <end position="93"/>
    </location>
</feature>
<reference evidence="2 3" key="1">
    <citation type="submission" date="2008-03" db="EMBL/GenBank/DDBJ databases">
        <title>Sequencing of the draft genome and assembly of Burkholderia ambifaria IOP40-10.</title>
        <authorList>
            <consortium name="US DOE Joint Genome Institute (JGI-PGF)"/>
            <person name="Copeland A."/>
            <person name="Lucas S."/>
            <person name="Lapidus A."/>
            <person name="Glavina del Rio T."/>
            <person name="Dalin E."/>
            <person name="Tice H."/>
            <person name="Bruce D."/>
            <person name="Goodwin L."/>
            <person name="Pitluck S."/>
            <person name="Larimer F."/>
            <person name="Land M.L."/>
            <person name="Hauser L."/>
            <person name="Tiedje J."/>
            <person name="Richardson P."/>
        </authorList>
    </citation>
    <scope>NUCLEOTIDE SEQUENCE [LARGE SCALE GENOMIC DNA]</scope>
    <source>
        <strain evidence="2 3">IOP40-10</strain>
    </source>
</reference>
<dbReference type="AlphaFoldDB" id="B1F7V5"/>
<evidence type="ECO:0000313" key="3">
    <source>
        <dbReference type="Proteomes" id="UP000005463"/>
    </source>
</evidence>
<evidence type="ECO:0000313" key="2">
    <source>
        <dbReference type="EMBL" id="EDT06362.1"/>
    </source>
</evidence>
<dbReference type="EMBL" id="ABLC01000001">
    <property type="protein sequence ID" value="EDT06362.1"/>
    <property type="molecule type" value="Genomic_DNA"/>
</dbReference>
<dbReference type="Proteomes" id="UP000005463">
    <property type="component" value="Unassembled WGS sequence"/>
</dbReference>
<proteinExistence type="predicted"/>
<evidence type="ECO:0000256" key="1">
    <source>
        <dbReference type="SAM" id="MobiDB-lite"/>
    </source>
</evidence>
<dbReference type="PATRIC" id="fig|396596.7.peg.7946"/>
<sequence length="143" mass="15181">MSAFHIASVRLVIQTILDVWSAAGDLELRFADGVERASPETHMKRAAPFTILILLAAASLPALAGGTASPVPQQARNCVPSSTSASPGTAPGSHATSKAPPIRVCVGDPDTQLNLPWFLTDVLTAVDTHQSPRDLFHKMRNDF</sequence>
<name>B1F7V5_9BURK</name>
<organism evidence="2 3">
    <name type="scientific">Burkholderia ambifaria IOP40-10</name>
    <dbReference type="NCBI Taxonomy" id="396596"/>
    <lineage>
        <taxon>Bacteria</taxon>
        <taxon>Pseudomonadati</taxon>
        <taxon>Pseudomonadota</taxon>
        <taxon>Betaproteobacteria</taxon>
        <taxon>Burkholderiales</taxon>
        <taxon>Burkholderiaceae</taxon>
        <taxon>Burkholderia</taxon>
        <taxon>Burkholderia cepacia complex</taxon>
    </lineage>
</organism>